<dbReference type="InterPro" id="IPR029062">
    <property type="entry name" value="Class_I_gatase-like"/>
</dbReference>
<comment type="similarity">
    <text evidence="8">Belongs to the CobB/CbiA family.</text>
</comment>
<gene>
    <name evidence="8" type="primary">cbiA</name>
    <name evidence="8" type="synonym">cfbB</name>
    <name evidence="11" type="ordered locus">Mzhil_0467</name>
</gene>
<dbReference type="UniPathway" id="UPA00148">
    <property type="reaction ID" value="UER00231"/>
</dbReference>
<sequence length="500" mass="54977">MNKLTLNEKYFDDSKDQSDDMVSVPRILLSADRSSSGKTTIMMGILSALVSRGYSVQPFKVGLDYIDPSYHSDITGRKARNIDGYLMDETDIIDTFVHACKAEGGADLAVIEGVRGLYEGFDSLRDTGSTAQVAKILKCPVIFVINARSITRSAAALVNGYRSFDPEINIAGIILNNVGGERHAKKAKEAIEHYTGLPVVGIVPRDPKMQISMRHLGLIPAIESQQKITEYNTRMEYIQNAINKRIDVNKLIETAYQAPPVIRTGKSMFKPISTSGEGPVIGVALDEAFNFYYHDNIEMLQAAGASIKYFSPLHDSKIPHVDGIYIGGGYPELFASELEKNTLIKNRIYELSSDNMPIYAECGGLMYLTEKITTGAHNSNDSIYNMTSMEKATYEMVGALPGHTLMGNKRVVSYNTGVLNMDTVIGKSGNIFKGHEFHHSEITDIPEGTKFAIDLSRGEGIVNGKDGLTVNNTIGSYAHLHAVSYKEFALSFVDFMSNLM</sequence>
<name>F7XLE6_METZD</name>
<dbReference type="InterPro" id="IPR004484">
    <property type="entry name" value="CbiA/CobB_synth"/>
</dbReference>
<keyword evidence="2 8" id="KW-0169">Cobalamin biosynthesis</keyword>
<dbReference type="NCBIfam" id="TIGR00379">
    <property type="entry name" value="cobB"/>
    <property type="match status" value="1"/>
</dbReference>
<dbReference type="EC" id="6.3.5.11" evidence="8"/>
<dbReference type="GO" id="GO:0009236">
    <property type="term" value="P:cobalamin biosynthetic process"/>
    <property type="evidence" value="ECO:0007669"/>
    <property type="project" value="UniProtKB-UniRule"/>
</dbReference>
<evidence type="ECO:0000256" key="7">
    <source>
        <dbReference type="ARBA" id="ARBA00022962"/>
    </source>
</evidence>
<dbReference type="HAMAP" id="MF_00027">
    <property type="entry name" value="CobB_CbiA"/>
    <property type="match status" value="1"/>
</dbReference>
<evidence type="ECO:0000256" key="2">
    <source>
        <dbReference type="ARBA" id="ARBA00022573"/>
    </source>
</evidence>
<comment type="catalytic activity">
    <reaction evidence="8">
        <text>cob(II)yrinate + 2 L-glutamine + 2 ATP + 2 H2O = cob(II)yrinate a,c diamide + 2 L-glutamate + 2 ADP + 2 phosphate + 2 H(+)</text>
        <dbReference type="Rhea" id="RHEA:26289"/>
        <dbReference type="ChEBI" id="CHEBI:15377"/>
        <dbReference type="ChEBI" id="CHEBI:15378"/>
        <dbReference type="ChEBI" id="CHEBI:29985"/>
        <dbReference type="ChEBI" id="CHEBI:30616"/>
        <dbReference type="ChEBI" id="CHEBI:43474"/>
        <dbReference type="ChEBI" id="CHEBI:58359"/>
        <dbReference type="ChEBI" id="CHEBI:58537"/>
        <dbReference type="ChEBI" id="CHEBI:58894"/>
        <dbReference type="ChEBI" id="CHEBI:456216"/>
        <dbReference type="EC" id="6.3.5.11"/>
    </reaction>
</comment>
<comment type="miscellaneous">
    <text evidence="8">The a and c carboxylates of cobyrinate and Ni-sirohydrochlorin are activated for nucleophilic attack via formation of a phosphorylated intermediate by ATP. CbiA catalyzes first the amidation of the c-carboxylate, and then that of the a-carboxylate.</text>
</comment>
<dbReference type="NCBIfam" id="NF002204">
    <property type="entry name" value="PRK01077.1"/>
    <property type="match status" value="1"/>
</dbReference>
<evidence type="ECO:0000256" key="3">
    <source>
        <dbReference type="ARBA" id="ARBA00022598"/>
    </source>
</evidence>
<evidence type="ECO:0000256" key="8">
    <source>
        <dbReference type="HAMAP-Rule" id="MF_00027"/>
    </source>
</evidence>
<accession>F7XLE6</accession>
<dbReference type="HOGENOM" id="CLU_022752_2_1_2"/>
<comment type="domain">
    <text evidence="8">Comprises of two domains. The C-terminal domain contains the binding site for glutamine and catalyzes the hydrolysis of this substrate to glutamate and ammonia. The N-terminal domain is anticipated to bind ATP, and cobyrinate or Ni-sirohydrochlorin, and catalyzes the ultimate synthesis of the diamide product. The ammonia produced via the glutaminase domain is probably translocated to the adjacent domain via a molecular tunnel, where it reacts with an activated intermediate.</text>
</comment>
<keyword evidence="12" id="KW-1185">Reference proteome</keyword>
<keyword evidence="5 8" id="KW-0067">ATP-binding</keyword>
<feature type="domain" description="CobQ/CobB/MinD/ParA nucleotide binding" evidence="9">
    <location>
        <begin position="32"/>
        <end position="210"/>
    </location>
</feature>
<proteinExistence type="inferred from homology"/>
<dbReference type="PANTHER" id="PTHR43873">
    <property type="entry name" value="COBYRINATE A,C-DIAMIDE SYNTHASE"/>
    <property type="match status" value="1"/>
</dbReference>
<comment type="cofactor">
    <cofactor evidence="1 8">
        <name>Mg(2+)</name>
        <dbReference type="ChEBI" id="CHEBI:18420"/>
    </cofactor>
</comment>
<dbReference type="KEGG" id="mzh:Mzhil_0467"/>
<keyword evidence="7 8" id="KW-0315">Glutamine amidotransferase</keyword>
<organism evidence="11 12">
    <name type="scientific">Methanosalsum zhilinae (strain DSM 4017 / NBRC 107636 / OCM 62 / WeN5)</name>
    <name type="common">Methanohalophilus zhilinae</name>
    <dbReference type="NCBI Taxonomy" id="679901"/>
    <lineage>
        <taxon>Archaea</taxon>
        <taxon>Methanobacteriati</taxon>
        <taxon>Methanobacteriota</taxon>
        <taxon>Stenosarchaea group</taxon>
        <taxon>Methanomicrobia</taxon>
        <taxon>Methanosarcinales</taxon>
        <taxon>Methanosarcinaceae</taxon>
        <taxon>Methanosalsum</taxon>
    </lineage>
</organism>
<dbReference type="InterPro" id="IPR002586">
    <property type="entry name" value="CobQ/CobB/MinD/ParA_Nub-bd_dom"/>
</dbReference>
<dbReference type="EMBL" id="CP002101">
    <property type="protein sequence ID" value="AEH60341.1"/>
    <property type="molecule type" value="Genomic_DNA"/>
</dbReference>
<comment type="pathway">
    <text evidence="8">Cofactor biosynthesis; adenosylcobalamin biosynthesis; cob(II)yrinate a,c-diamide from sirohydrochlorin (anaerobic route): step 10/10.</text>
</comment>
<keyword evidence="6 8" id="KW-0460">Magnesium</keyword>
<feature type="site" description="Increases nucleophilicity of active site Cys" evidence="8">
    <location>
        <position position="479"/>
    </location>
</feature>
<keyword evidence="8" id="KW-0484">Methanogenesis</keyword>
<comment type="function">
    <text evidence="8">Catalyzes the ATP-dependent amidation of the two carboxylate groups at positions a and c of cobyrinate, using either L-glutamine or ammonia as the nitrogen source. Involved in the biosynthesis of the unique nickel-containing tetrapyrrole coenzyme F430, the prosthetic group of methyl-coenzyme M reductase (MCR), which plays a key role in methanogenesis and anaerobic methane oxidation. Catalyzes the ATP-dependent amidation of the two carboxylate groups at positions a and c of Ni-sirohydrochlorin, using L-glutamine or ammonia as the nitrogen source.</text>
</comment>
<evidence type="ECO:0000256" key="5">
    <source>
        <dbReference type="ARBA" id="ARBA00022840"/>
    </source>
</evidence>
<evidence type="ECO:0000313" key="12">
    <source>
        <dbReference type="Proteomes" id="UP000006622"/>
    </source>
</evidence>
<dbReference type="InterPro" id="IPR027417">
    <property type="entry name" value="P-loop_NTPase"/>
</dbReference>
<dbReference type="CDD" id="cd03130">
    <property type="entry name" value="GATase1_CobB"/>
    <property type="match status" value="1"/>
</dbReference>
<evidence type="ECO:0000259" key="9">
    <source>
        <dbReference type="Pfam" id="PF01656"/>
    </source>
</evidence>
<reference evidence="11" key="1">
    <citation type="submission" date="2010-07" db="EMBL/GenBank/DDBJ databases">
        <title>The complete genome of Methanosalsum zhilinae DSM 4017.</title>
        <authorList>
            <consortium name="US DOE Joint Genome Institute (JGI-PGF)"/>
            <person name="Lucas S."/>
            <person name="Copeland A."/>
            <person name="Lapidus A."/>
            <person name="Glavina del Rio T."/>
            <person name="Dalin E."/>
            <person name="Tice H."/>
            <person name="Bruce D."/>
            <person name="Goodwin L."/>
            <person name="Pitluck S."/>
            <person name="Kyrpides N."/>
            <person name="Mavromatis K."/>
            <person name="Ovchinnikova G."/>
            <person name="Daligault H."/>
            <person name="Detter J.C."/>
            <person name="Han C."/>
            <person name="Tapia R."/>
            <person name="Larimer F."/>
            <person name="Land M."/>
            <person name="Hauser L."/>
            <person name="Markowitz V."/>
            <person name="Cheng J.-F."/>
            <person name="Hugenholtz P."/>
            <person name="Woyke T."/>
            <person name="Wu D."/>
            <person name="Spring S."/>
            <person name="Schueler E."/>
            <person name="Brambilla E."/>
            <person name="Klenk H.-P."/>
            <person name="Eisen J.A."/>
        </authorList>
    </citation>
    <scope>NUCLEOTIDE SEQUENCE</scope>
    <source>
        <strain evidence="11">DSM 4017</strain>
    </source>
</reference>
<feature type="active site" description="Nucleophile" evidence="8">
    <location>
        <position position="362"/>
    </location>
</feature>
<dbReference type="GO" id="GO:0042242">
    <property type="term" value="F:cobyrinic acid a,c-diamide synthase activity"/>
    <property type="evidence" value="ECO:0007669"/>
    <property type="project" value="UniProtKB-UniRule"/>
</dbReference>
<evidence type="ECO:0000313" key="11">
    <source>
        <dbReference type="EMBL" id="AEH60341.1"/>
    </source>
</evidence>
<dbReference type="SUPFAM" id="SSF52317">
    <property type="entry name" value="Class I glutamine amidotransferase-like"/>
    <property type="match status" value="1"/>
</dbReference>
<evidence type="ECO:0000256" key="1">
    <source>
        <dbReference type="ARBA" id="ARBA00001946"/>
    </source>
</evidence>
<evidence type="ECO:0000256" key="6">
    <source>
        <dbReference type="ARBA" id="ARBA00022842"/>
    </source>
</evidence>
<dbReference type="GO" id="GO:0015948">
    <property type="term" value="P:methanogenesis"/>
    <property type="evidence" value="ECO:0007669"/>
    <property type="project" value="UniProtKB-KW"/>
</dbReference>
<dbReference type="EC" id="6.3.5.12" evidence="8"/>
<feature type="domain" description="CobB/CobQ-like glutamine amidotransferase" evidence="10">
    <location>
        <begin position="281"/>
        <end position="483"/>
    </location>
</feature>
<comment type="catalytic activity">
    <reaction evidence="8">
        <text>Ni-sirohydrochlorin + 2 L-glutamine + 2 ATP + 2 H2O = Ni-sirohydrochlorin a,c-diamide + 2 L-glutamate + 2 ADP + 2 phosphate + 2 H(+)</text>
        <dbReference type="Rhea" id="RHEA:52896"/>
        <dbReference type="ChEBI" id="CHEBI:15377"/>
        <dbReference type="ChEBI" id="CHEBI:15378"/>
        <dbReference type="ChEBI" id="CHEBI:29985"/>
        <dbReference type="ChEBI" id="CHEBI:30616"/>
        <dbReference type="ChEBI" id="CHEBI:43474"/>
        <dbReference type="ChEBI" id="CHEBI:58359"/>
        <dbReference type="ChEBI" id="CHEBI:136841"/>
        <dbReference type="ChEBI" id="CHEBI:136887"/>
        <dbReference type="ChEBI" id="CHEBI:456216"/>
        <dbReference type="EC" id="6.3.5.12"/>
    </reaction>
</comment>
<dbReference type="AlphaFoldDB" id="F7XLE6"/>
<dbReference type="PANTHER" id="PTHR43873:SF1">
    <property type="entry name" value="COBYRINATE A,C-DIAMIDE SYNTHASE"/>
    <property type="match status" value="1"/>
</dbReference>
<dbReference type="NCBIfam" id="NF033195">
    <property type="entry name" value="F430_CfbB"/>
    <property type="match status" value="1"/>
</dbReference>
<dbReference type="SUPFAM" id="SSF52540">
    <property type="entry name" value="P-loop containing nucleoside triphosphate hydrolases"/>
    <property type="match status" value="1"/>
</dbReference>
<dbReference type="PROSITE" id="PS51274">
    <property type="entry name" value="GATASE_COBBQ"/>
    <property type="match status" value="1"/>
</dbReference>
<evidence type="ECO:0000256" key="4">
    <source>
        <dbReference type="ARBA" id="ARBA00022741"/>
    </source>
</evidence>
<dbReference type="GO" id="GO:0005524">
    <property type="term" value="F:ATP binding"/>
    <property type="evidence" value="ECO:0007669"/>
    <property type="project" value="UniProtKB-UniRule"/>
</dbReference>
<evidence type="ECO:0000259" key="10">
    <source>
        <dbReference type="Pfam" id="PF07685"/>
    </source>
</evidence>
<dbReference type="Pfam" id="PF01656">
    <property type="entry name" value="CbiA"/>
    <property type="match status" value="1"/>
</dbReference>
<dbReference type="Gene3D" id="3.40.50.300">
    <property type="entry name" value="P-loop containing nucleotide triphosphate hydrolases"/>
    <property type="match status" value="1"/>
</dbReference>
<dbReference type="Gene3D" id="3.40.50.880">
    <property type="match status" value="1"/>
</dbReference>
<protein>
    <recommendedName>
        <fullName evidence="8">Cobyrinate a,c-diamide synthase</fullName>
        <ecNumber evidence="8">6.3.5.11</ecNumber>
    </recommendedName>
    <alternativeName>
        <fullName evidence="8">Cobyrinic acid a,c-diamide synthetase</fullName>
    </alternativeName>
    <alternativeName>
        <fullName evidence="8">Ni-sirohydrochlorin a,c-diamide synthase</fullName>
        <ecNumber evidence="8">6.3.5.12</ecNumber>
    </alternativeName>
    <alternativeName>
        <fullName evidence="8">Ni-sirohydrochlorin a,c-diamide synthetase</fullName>
    </alternativeName>
</protein>
<keyword evidence="4 8" id="KW-0547">Nucleotide-binding</keyword>
<keyword evidence="3 8" id="KW-0436">Ligase</keyword>
<dbReference type="InterPro" id="IPR011698">
    <property type="entry name" value="GATase_3"/>
</dbReference>
<dbReference type="Pfam" id="PF07685">
    <property type="entry name" value="GATase_3"/>
    <property type="match status" value="1"/>
</dbReference>
<dbReference type="STRING" id="679901.Mzhil_0467"/>
<dbReference type="Proteomes" id="UP000006622">
    <property type="component" value="Chromosome"/>
</dbReference>
<dbReference type="CDD" id="cd05388">
    <property type="entry name" value="CobB_N"/>
    <property type="match status" value="1"/>
</dbReference>